<feature type="transmembrane region" description="Helical" evidence="7">
    <location>
        <begin position="100"/>
        <end position="119"/>
    </location>
</feature>
<feature type="transmembrane region" description="Helical" evidence="7">
    <location>
        <begin position="417"/>
        <end position="438"/>
    </location>
</feature>
<keyword evidence="9" id="KW-1185">Reference proteome</keyword>
<reference evidence="9" key="1">
    <citation type="submission" date="2015-02" db="EMBL/GenBank/DDBJ databases">
        <authorList>
            <person name="Gon?alves P."/>
        </authorList>
    </citation>
    <scope>NUCLEOTIDE SEQUENCE [LARGE SCALE GENOMIC DNA]</scope>
</reference>
<dbReference type="OrthoDB" id="434240at2759"/>
<evidence type="ECO:0000256" key="2">
    <source>
        <dbReference type="ARBA" id="ARBA00008432"/>
    </source>
</evidence>
<dbReference type="SUPFAM" id="SSF103473">
    <property type="entry name" value="MFS general substrate transporter"/>
    <property type="match status" value="1"/>
</dbReference>
<evidence type="ECO:0000256" key="4">
    <source>
        <dbReference type="ARBA" id="ARBA00022989"/>
    </source>
</evidence>
<dbReference type="InterPro" id="IPR036259">
    <property type="entry name" value="MFS_trans_sf"/>
</dbReference>
<evidence type="ECO:0000313" key="8">
    <source>
        <dbReference type="EMBL" id="CEQ38711.1"/>
    </source>
</evidence>
<keyword evidence="5 7" id="KW-0472">Membrane</keyword>
<proteinExistence type="inferred from homology"/>
<feature type="transmembrane region" description="Helical" evidence="7">
    <location>
        <begin position="125"/>
        <end position="149"/>
    </location>
</feature>
<dbReference type="PANTHER" id="PTHR23515">
    <property type="entry name" value="HIGH-AFFINITY NITRATE TRANSPORTER 2.3"/>
    <property type="match status" value="1"/>
</dbReference>
<dbReference type="InterPro" id="IPR044772">
    <property type="entry name" value="NO3_transporter"/>
</dbReference>
<feature type="transmembrane region" description="Helical" evidence="7">
    <location>
        <begin position="444"/>
        <end position="468"/>
    </location>
</feature>
<evidence type="ECO:0000313" key="9">
    <source>
        <dbReference type="Proteomes" id="UP000243876"/>
    </source>
</evidence>
<gene>
    <name evidence="8" type="primary">SPOSA6832_00182</name>
</gene>
<feature type="transmembrane region" description="Helical" evidence="7">
    <location>
        <begin position="344"/>
        <end position="369"/>
    </location>
</feature>
<feature type="transmembrane region" description="Helical" evidence="7">
    <location>
        <begin position="211"/>
        <end position="234"/>
    </location>
</feature>
<dbReference type="AlphaFoldDB" id="A0A0D6EFQ0"/>
<evidence type="ECO:0000256" key="3">
    <source>
        <dbReference type="ARBA" id="ARBA00022692"/>
    </source>
</evidence>
<evidence type="ECO:0000256" key="5">
    <source>
        <dbReference type="ARBA" id="ARBA00023136"/>
    </source>
</evidence>
<feature type="transmembrane region" description="Helical" evidence="7">
    <location>
        <begin position="506"/>
        <end position="524"/>
    </location>
</feature>
<dbReference type="Proteomes" id="UP000243876">
    <property type="component" value="Unassembled WGS sequence"/>
</dbReference>
<evidence type="ECO:0000256" key="7">
    <source>
        <dbReference type="SAM" id="Phobius"/>
    </source>
</evidence>
<dbReference type="GO" id="GO:0015112">
    <property type="term" value="F:nitrate transmembrane transporter activity"/>
    <property type="evidence" value="ECO:0007669"/>
    <property type="project" value="InterPro"/>
</dbReference>
<dbReference type="Pfam" id="PF07690">
    <property type="entry name" value="MFS_1"/>
    <property type="match status" value="1"/>
</dbReference>
<evidence type="ECO:0000256" key="6">
    <source>
        <dbReference type="SAM" id="MobiDB-lite"/>
    </source>
</evidence>
<keyword evidence="4 7" id="KW-1133">Transmembrane helix</keyword>
<organism evidence="8 9">
    <name type="scientific">Sporidiobolus salmonicolor</name>
    <name type="common">Yeast-like fungus</name>
    <name type="synonym">Sporobolomyces salmonicolor</name>
    <dbReference type="NCBI Taxonomy" id="5005"/>
    <lineage>
        <taxon>Eukaryota</taxon>
        <taxon>Fungi</taxon>
        <taxon>Dikarya</taxon>
        <taxon>Basidiomycota</taxon>
        <taxon>Pucciniomycotina</taxon>
        <taxon>Microbotryomycetes</taxon>
        <taxon>Sporidiobolales</taxon>
        <taxon>Sporidiobolaceae</taxon>
        <taxon>Sporobolomyces</taxon>
    </lineage>
</organism>
<dbReference type="EMBL" id="CENE01000001">
    <property type="protein sequence ID" value="CEQ38711.1"/>
    <property type="molecule type" value="Genomic_DNA"/>
</dbReference>
<feature type="transmembrane region" description="Helical" evidence="7">
    <location>
        <begin position="169"/>
        <end position="191"/>
    </location>
</feature>
<sequence length="537" mass="56923">MTFFCLGHPTVDAVTRKALQLPIINPFDRHGRIFFFAWLSFMLSFLSWYAMPPLLNITIRGDLDLTSNEIANSNIIAGVASLLVRLVAGPLCDKFGPRYVLVGTVWLSAIPCGLAGTVTSPLGLYFIRFFMGIAGAAFVPCQCLMAAWFDKSVIGTASAFAAGWGDAGVGGAASFLLSTLLSTLMCFRHIVTFFVMPAVFNSFRSFHSDRVAWRLSFIVPCILLLVCGFAVLLFNDDTPMGSWADRNRPASDLRRGSAAAPVLRSTNSSMTVFGPPALASSSAAQSQKKIATASDAEKAQPGVEVARRGSDGTIDSQATIVAPPPPPPPSFGAALKDLACPQTLMLAAAYFSTFGTALTVNSVLVSWYIRKFGWGQNEAGNWSAMFGLLNVVSRPCGGIVGDLLYRRFDVRRGVLAKKFWMSALCILGGAFALITGLVNPDSPGALIALVSVLAVFIEAGNGACYALLPHVNPHINGLMGGAVGGSGNLGGIIFSTIARFSSYERTIWIIGCVGIGIGALVSLINPSQRKTGTVYST</sequence>
<dbReference type="GO" id="GO:0016020">
    <property type="term" value="C:membrane"/>
    <property type="evidence" value="ECO:0007669"/>
    <property type="project" value="UniProtKB-SubCell"/>
</dbReference>
<feature type="region of interest" description="Disordered" evidence="6">
    <location>
        <begin position="290"/>
        <end position="309"/>
    </location>
</feature>
<evidence type="ECO:0000256" key="1">
    <source>
        <dbReference type="ARBA" id="ARBA00004141"/>
    </source>
</evidence>
<feature type="transmembrane region" description="Helical" evidence="7">
    <location>
        <begin position="70"/>
        <end position="88"/>
    </location>
</feature>
<comment type="subcellular location">
    <subcellularLocation>
        <location evidence="1">Membrane</location>
        <topology evidence="1">Multi-pass membrane protein</topology>
    </subcellularLocation>
</comment>
<keyword evidence="3 7" id="KW-0812">Transmembrane</keyword>
<dbReference type="InterPro" id="IPR011701">
    <property type="entry name" value="MFS"/>
</dbReference>
<accession>A0A0D6EFQ0</accession>
<name>A0A0D6EFQ0_SPOSA</name>
<protein>
    <submittedName>
        <fullName evidence="8">SPOSA6832_00182-mRNA-1:cds</fullName>
    </submittedName>
</protein>
<dbReference type="Gene3D" id="1.20.1250.20">
    <property type="entry name" value="MFS general substrate transporter like domains"/>
    <property type="match status" value="2"/>
</dbReference>
<feature type="transmembrane region" description="Helical" evidence="7">
    <location>
        <begin position="33"/>
        <end position="50"/>
    </location>
</feature>
<comment type="similarity">
    <text evidence="2">Belongs to the major facilitator superfamily. Nitrate/nitrite porter (TC 2.A.1.8) family.</text>
</comment>
<feature type="transmembrane region" description="Helical" evidence="7">
    <location>
        <begin position="480"/>
        <end position="500"/>
    </location>
</feature>